<dbReference type="SUPFAM" id="SSF56935">
    <property type="entry name" value="Porins"/>
    <property type="match status" value="1"/>
</dbReference>
<evidence type="ECO:0000256" key="6">
    <source>
        <dbReference type="ARBA" id="ARBA00023136"/>
    </source>
</evidence>
<comment type="caution">
    <text evidence="13">The sequence shown here is derived from an EMBL/GenBank/DDBJ whole genome shotgun (WGS) entry which is preliminary data.</text>
</comment>
<dbReference type="RefSeq" id="WP_138728821.1">
    <property type="nucleotide sequence ID" value="NZ_SRMP02000045.1"/>
</dbReference>
<keyword evidence="7 8" id="KW-0998">Cell outer membrane</keyword>
<accession>A0ABW9JL59</accession>
<evidence type="ECO:0000256" key="2">
    <source>
        <dbReference type="ARBA" id="ARBA00022448"/>
    </source>
</evidence>
<comment type="subcellular location">
    <subcellularLocation>
        <location evidence="1 8">Cell outer membrane</location>
        <topology evidence="1 8">Multi-pass membrane protein</topology>
    </subcellularLocation>
</comment>
<reference evidence="13 14" key="1">
    <citation type="submission" date="2024-12" db="EMBL/GenBank/DDBJ databases">
        <authorList>
            <person name="Hu S."/>
        </authorList>
    </citation>
    <scope>NUCLEOTIDE SEQUENCE [LARGE SCALE GENOMIC DNA]</scope>
    <source>
        <strain evidence="13 14">P-25</strain>
    </source>
</reference>
<keyword evidence="6 8" id="KW-0472">Membrane</keyword>
<dbReference type="Pfam" id="PF07715">
    <property type="entry name" value="Plug"/>
    <property type="match status" value="1"/>
</dbReference>
<evidence type="ECO:0000259" key="11">
    <source>
        <dbReference type="Pfam" id="PF00593"/>
    </source>
</evidence>
<evidence type="ECO:0000256" key="10">
    <source>
        <dbReference type="SAM" id="SignalP"/>
    </source>
</evidence>
<dbReference type="Gene3D" id="2.40.170.20">
    <property type="entry name" value="TonB-dependent receptor, beta-barrel domain"/>
    <property type="match status" value="1"/>
</dbReference>
<gene>
    <name evidence="13" type="ORF">E5L68_017200</name>
</gene>
<evidence type="ECO:0000256" key="9">
    <source>
        <dbReference type="RuleBase" id="RU003357"/>
    </source>
</evidence>
<proteinExistence type="inferred from homology"/>
<organism evidence="13 14">
    <name type="scientific">Pedobacter helvus</name>
    <dbReference type="NCBI Taxonomy" id="2563444"/>
    <lineage>
        <taxon>Bacteria</taxon>
        <taxon>Pseudomonadati</taxon>
        <taxon>Bacteroidota</taxon>
        <taxon>Sphingobacteriia</taxon>
        <taxon>Sphingobacteriales</taxon>
        <taxon>Sphingobacteriaceae</taxon>
        <taxon>Pedobacter</taxon>
    </lineage>
</organism>
<dbReference type="Proteomes" id="UP001517367">
    <property type="component" value="Unassembled WGS sequence"/>
</dbReference>
<dbReference type="InterPro" id="IPR039426">
    <property type="entry name" value="TonB-dep_rcpt-like"/>
</dbReference>
<dbReference type="SUPFAM" id="SSF49464">
    <property type="entry name" value="Carboxypeptidase regulatory domain-like"/>
    <property type="match status" value="1"/>
</dbReference>
<protein>
    <submittedName>
        <fullName evidence="13">SusC/RagA family TonB-linked outer membrane protein</fullName>
    </submittedName>
</protein>
<keyword evidence="4 8" id="KW-0812">Transmembrane</keyword>
<evidence type="ECO:0000256" key="4">
    <source>
        <dbReference type="ARBA" id="ARBA00022692"/>
    </source>
</evidence>
<evidence type="ECO:0000256" key="5">
    <source>
        <dbReference type="ARBA" id="ARBA00023077"/>
    </source>
</evidence>
<evidence type="ECO:0000313" key="14">
    <source>
        <dbReference type="Proteomes" id="UP001517367"/>
    </source>
</evidence>
<keyword evidence="10" id="KW-0732">Signal</keyword>
<dbReference type="InterPro" id="IPR000531">
    <property type="entry name" value="Beta-barrel_TonB"/>
</dbReference>
<evidence type="ECO:0000256" key="1">
    <source>
        <dbReference type="ARBA" id="ARBA00004571"/>
    </source>
</evidence>
<dbReference type="NCBIfam" id="TIGR04056">
    <property type="entry name" value="OMP_RagA_SusC"/>
    <property type="match status" value="1"/>
</dbReference>
<feature type="domain" description="TonB-dependent receptor-like beta-barrel" evidence="11">
    <location>
        <begin position="434"/>
        <end position="859"/>
    </location>
</feature>
<dbReference type="Gene3D" id="2.60.40.1120">
    <property type="entry name" value="Carboxypeptidase-like, regulatory domain"/>
    <property type="match status" value="1"/>
</dbReference>
<evidence type="ECO:0000256" key="7">
    <source>
        <dbReference type="ARBA" id="ARBA00023237"/>
    </source>
</evidence>
<sequence>MKRLLIICCCLLGIQWAKAQSLRGKVLDLQTGKPMQGVGLSVSNGVATLSAGNGNFQLSLAAGNYLLKASYVGYASISLPITIPLKDSLVIRLQPSQQQLEGITISTGYQTLPRERATGSFAVVDQRQFELQAGTDVLARLETISNGLTVDRRSSSSGQLMVRGLSTIAGPKSPLIILDNFPYQGDLANLNPNDMESIVVLKDAAATSIWGSRAGNGVIVLTSKKAKQGGRMQIDVNANVLLANKPNLFGVPQMGSAEFIEVEQFLYDKGFYNSRINSAARPALSPVVELLLANARGNSSAAELQLGLERLRQHDVREEYTNLVYRQPFTQQYSLSLRGSEQHIDWYLMAGHDRNQNELEASSNRLNLISRNTLRLGKKLKVDFGVNYTYQNGTAGRASFNDLKNSSGVLYPYLQLADEQGQPLPIPQTYALSYLQTLNPDQFYDWNYYPLSDYLNNNITNDRRSILGNVALQYELVPGLNIKAYYQREYQQTGSKSIYGTDSYTVRSLVNAYTQVAADGKVTRIVPMAELLDWGQGTVDAQSLRTQLGYNKSLGRGQIDFLAGFELNERKGEGLTGRVYGYSDERLSSVALNFNTAYPNYITKANSFLNSGQGLSSTLNRFVSAYANAAYTVNGKYILSASARRDASNLFGLSSNDKWKPLWSIGAAWNAHRERFMQWAWLNELKLRGSYGLSGNVDPSRAALTTLLVAGTSTLTQGPQARFDQFANPSLRWEKVATTNIGVDFALFNNALSGSVEVFQKVSSDLYGNTPVDYTAVPAASLVMNVAKIRAKGLDLALRYKVFDGKFKWVPDLNFNLYKDEVLEYYQASDQGAVFVGTGVTASPLKGYPVYSVFSYRWAGLNPVNGNPQGYFQGAVTDNYIQLLGAGTKVGDLVFNGPAFAPVYGSLGQQFAYQNLSLDVRLSFKLGHSFGRSGINYNNLFNSGTGHPEYAQRWQQPGDEAYTQVPSMVYPAVSRRDNFYNNSEVLIEDASNVRLAFVTLGYRLGNKWLSRVGLKSLSLQANASNLGILWRQNNQGLDPDYRNGAIPPAKVFSMGLRCGL</sequence>
<dbReference type="EMBL" id="SRMP02000045">
    <property type="protein sequence ID" value="MFN0293132.1"/>
    <property type="molecule type" value="Genomic_DNA"/>
</dbReference>
<dbReference type="InterPro" id="IPR037066">
    <property type="entry name" value="Plug_dom_sf"/>
</dbReference>
<keyword evidence="14" id="KW-1185">Reference proteome</keyword>
<comment type="similarity">
    <text evidence="8 9">Belongs to the TonB-dependent receptor family.</text>
</comment>
<dbReference type="InterPro" id="IPR023996">
    <property type="entry name" value="TonB-dep_OMP_SusC/RagA"/>
</dbReference>
<dbReference type="Pfam" id="PF13715">
    <property type="entry name" value="CarbopepD_reg_2"/>
    <property type="match status" value="1"/>
</dbReference>
<evidence type="ECO:0000313" key="13">
    <source>
        <dbReference type="EMBL" id="MFN0293132.1"/>
    </source>
</evidence>
<evidence type="ECO:0000256" key="3">
    <source>
        <dbReference type="ARBA" id="ARBA00022452"/>
    </source>
</evidence>
<feature type="chain" id="PRO_5046560427" evidence="10">
    <location>
        <begin position="20"/>
        <end position="1060"/>
    </location>
</feature>
<keyword evidence="2 8" id="KW-0813">Transport</keyword>
<dbReference type="PROSITE" id="PS52016">
    <property type="entry name" value="TONB_DEPENDENT_REC_3"/>
    <property type="match status" value="1"/>
</dbReference>
<dbReference type="InterPro" id="IPR008969">
    <property type="entry name" value="CarboxyPept-like_regulatory"/>
</dbReference>
<feature type="signal peptide" evidence="10">
    <location>
        <begin position="1"/>
        <end position="19"/>
    </location>
</feature>
<dbReference type="InterPro" id="IPR012910">
    <property type="entry name" value="Plug_dom"/>
</dbReference>
<name>A0ABW9JL59_9SPHI</name>
<dbReference type="Gene3D" id="2.170.130.10">
    <property type="entry name" value="TonB-dependent receptor, plug domain"/>
    <property type="match status" value="1"/>
</dbReference>
<dbReference type="Pfam" id="PF00593">
    <property type="entry name" value="TonB_dep_Rec_b-barrel"/>
    <property type="match status" value="1"/>
</dbReference>
<feature type="domain" description="TonB-dependent receptor plug" evidence="12">
    <location>
        <begin position="115"/>
        <end position="218"/>
    </location>
</feature>
<keyword evidence="3 8" id="KW-1134">Transmembrane beta strand</keyword>
<evidence type="ECO:0000256" key="8">
    <source>
        <dbReference type="PROSITE-ProRule" id="PRU01360"/>
    </source>
</evidence>
<dbReference type="InterPro" id="IPR036942">
    <property type="entry name" value="Beta-barrel_TonB_sf"/>
</dbReference>
<keyword evidence="5 9" id="KW-0798">TonB box</keyword>
<evidence type="ECO:0000259" key="12">
    <source>
        <dbReference type="Pfam" id="PF07715"/>
    </source>
</evidence>